<gene>
    <name evidence="1" type="ORF">MSG28_002304</name>
</gene>
<accession>A0ACC0JV07</accession>
<sequence>MAFVCSIIGEFSAQAFFLILDRDRLSALLKKLFESHVTGDTNEELVKAATNGDAARCADILARTDAHADVNGVFGGHTALQAAAQNGHLEVIRALVEAGADADAEDRDGTARRTTRRSATPLGVAGARRRRRRPQRAEPPPPDAAAHRGQQGASRCRTHAAAAGRASQFAVRSPSIKPGENQFIAEMLACSQLDVSALIPVSSTAEPCRRLLLIKLEWLWPRRPRAVRCLRALLSHTINLNGLNALLGTPSVHQPTALLL</sequence>
<dbReference type="EMBL" id="CM046103">
    <property type="protein sequence ID" value="KAI8428000.1"/>
    <property type="molecule type" value="Genomic_DNA"/>
</dbReference>
<evidence type="ECO:0000313" key="1">
    <source>
        <dbReference type="EMBL" id="KAI8428000.1"/>
    </source>
</evidence>
<dbReference type="Proteomes" id="UP001064048">
    <property type="component" value="Chromosome 3"/>
</dbReference>
<evidence type="ECO:0000313" key="2">
    <source>
        <dbReference type="Proteomes" id="UP001064048"/>
    </source>
</evidence>
<keyword evidence="2" id="KW-1185">Reference proteome</keyword>
<comment type="caution">
    <text evidence="1">The sequence shown here is derived from an EMBL/GenBank/DDBJ whole genome shotgun (WGS) entry which is preliminary data.</text>
</comment>
<reference evidence="1 2" key="1">
    <citation type="journal article" date="2022" name="Genome Biol. Evol.">
        <title>The Spruce Budworm Genome: Reconstructing the Evolutionary History of Antifreeze Proteins.</title>
        <authorList>
            <person name="Beliveau C."/>
            <person name="Gagne P."/>
            <person name="Picq S."/>
            <person name="Vernygora O."/>
            <person name="Keeling C.I."/>
            <person name="Pinkney K."/>
            <person name="Doucet D."/>
            <person name="Wen F."/>
            <person name="Johnston J.S."/>
            <person name="Maaroufi H."/>
            <person name="Boyle B."/>
            <person name="Laroche J."/>
            <person name="Dewar K."/>
            <person name="Juretic N."/>
            <person name="Blackburn G."/>
            <person name="Nisole A."/>
            <person name="Brunet B."/>
            <person name="Brandao M."/>
            <person name="Lumley L."/>
            <person name="Duan J."/>
            <person name="Quan G."/>
            <person name="Lucarotti C.J."/>
            <person name="Roe A.D."/>
            <person name="Sperling F.A.H."/>
            <person name="Levesque R.C."/>
            <person name="Cusson M."/>
        </authorList>
    </citation>
    <scope>NUCLEOTIDE SEQUENCE [LARGE SCALE GENOMIC DNA]</scope>
    <source>
        <strain evidence="1">Glfc:IPQL:Cfum</strain>
    </source>
</reference>
<name>A0ACC0JV07_CHOFU</name>
<protein>
    <submittedName>
        <fullName evidence="1">Uncharacterized protein</fullName>
    </submittedName>
</protein>
<organism evidence="1 2">
    <name type="scientific">Choristoneura fumiferana</name>
    <name type="common">Spruce budworm moth</name>
    <name type="synonym">Archips fumiferana</name>
    <dbReference type="NCBI Taxonomy" id="7141"/>
    <lineage>
        <taxon>Eukaryota</taxon>
        <taxon>Metazoa</taxon>
        <taxon>Ecdysozoa</taxon>
        <taxon>Arthropoda</taxon>
        <taxon>Hexapoda</taxon>
        <taxon>Insecta</taxon>
        <taxon>Pterygota</taxon>
        <taxon>Neoptera</taxon>
        <taxon>Endopterygota</taxon>
        <taxon>Lepidoptera</taxon>
        <taxon>Glossata</taxon>
        <taxon>Ditrysia</taxon>
        <taxon>Tortricoidea</taxon>
        <taxon>Tortricidae</taxon>
        <taxon>Tortricinae</taxon>
        <taxon>Choristoneura</taxon>
    </lineage>
</organism>
<proteinExistence type="predicted"/>